<dbReference type="AlphaFoldDB" id="A0A840SB70"/>
<accession>A0A840SB70</accession>
<evidence type="ECO:0008006" key="5">
    <source>
        <dbReference type="Google" id="ProtNLM"/>
    </source>
</evidence>
<dbReference type="EMBL" id="JACHFR010000001">
    <property type="protein sequence ID" value="MBB5218074.1"/>
    <property type="molecule type" value="Genomic_DNA"/>
</dbReference>
<gene>
    <name evidence="2" type="ORF">DYE49_07005</name>
    <name evidence="1" type="ORF">HNP77_000418</name>
</gene>
<evidence type="ECO:0000313" key="1">
    <source>
        <dbReference type="EMBL" id="MBB5218074.1"/>
    </source>
</evidence>
<protein>
    <recommendedName>
        <fullName evidence="5">PEGA domain-containing protein</fullName>
    </recommendedName>
</protein>
<keyword evidence="3" id="KW-1185">Reference proteome</keyword>
<sequence length="327" mass="36738">MMDIHKKKLCTTIAAFMITFFAAGESFRVQKTHSLSLENGSQRKHIIMSANEALVVTLPSPDTFLKGMELYIQVPQECASMSQSITWNLYSSVKPFPSEDRFDYSGITSLSGTLKNSLGLTIRIPFENENTMKKDALSALSEKLQSIDDGYVFLALAVSDKTAAELLQKKIEVFVRPVYRDSGKLHLNIVFPPDSAELPYSVFIDGTPCPSIKNLYTLETGMHNVSIVSDFYRNEMRTINIEQAKTTELTIEFHDIKPLLHLAVPEDSIICLDDEQIEDFTHDIILSAGEHTIKFQMGGYEIIKTLTAVNGRSYTFLINMEALITEE</sequence>
<dbReference type="EMBL" id="CP031517">
    <property type="protein sequence ID" value="QOS40212.1"/>
    <property type="molecule type" value="Genomic_DNA"/>
</dbReference>
<proteinExistence type="predicted"/>
<evidence type="ECO:0000313" key="3">
    <source>
        <dbReference type="Proteomes" id="UP000578697"/>
    </source>
</evidence>
<name>A0A840SB70_9SPIR</name>
<evidence type="ECO:0000313" key="4">
    <source>
        <dbReference type="Proteomes" id="UP000593591"/>
    </source>
</evidence>
<dbReference type="KEGG" id="trc:DYE49_07005"/>
<dbReference type="RefSeq" id="WP_184651508.1">
    <property type="nucleotide sequence ID" value="NZ_JACHFR010000001.1"/>
</dbReference>
<dbReference type="Proteomes" id="UP000593591">
    <property type="component" value="Chromosome"/>
</dbReference>
<reference evidence="2 4" key="1">
    <citation type="submission" date="2018-08" db="EMBL/GenBank/DDBJ databases">
        <title>The first complete genome of Treponema rectale (CHPAT), a commensal spirochete of the bovine rectum.</title>
        <authorList>
            <person name="Staton G.J."/>
            <person name="Clegg S.R."/>
            <person name="Carter S.D."/>
            <person name="Radford A.D."/>
            <person name="Darby A."/>
            <person name="Hall N."/>
            <person name="Birtles R.J."/>
            <person name="Evans N.J."/>
        </authorList>
    </citation>
    <scope>NUCLEOTIDE SEQUENCE [LARGE SCALE GENOMIC DNA]</scope>
    <source>
        <strain evidence="2 4">CHPA</strain>
    </source>
</reference>
<organism evidence="1 3">
    <name type="scientific">Treponema rectale</name>
    <dbReference type="NCBI Taxonomy" id="744512"/>
    <lineage>
        <taxon>Bacteria</taxon>
        <taxon>Pseudomonadati</taxon>
        <taxon>Spirochaetota</taxon>
        <taxon>Spirochaetia</taxon>
        <taxon>Spirochaetales</taxon>
        <taxon>Treponemataceae</taxon>
        <taxon>Treponema</taxon>
    </lineage>
</organism>
<evidence type="ECO:0000313" key="2">
    <source>
        <dbReference type="EMBL" id="QOS40212.1"/>
    </source>
</evidence>
<dbReference type="Proteomes" id="UP000578697">
    <property type="component" value="Unassembled WGS sequence"/>
</dbReference>
<reference evidence="1 3" key="2">
    <citation type="submission" date="2020-08" db="EMBL/GenBank/DDBJ databases">
        <title>Genomic Encyclopedia of Type Strains, Phase IV (KMG-IV): sequencing the most valuable type-strain genomes for metagenomic binning, comparative biology and taxonomic classification.</title>
        <authorList>
            <person name="Goeker M."/>
        </authorList>
    </citation>
    <scope>NUCLEOTIDE SEQUENCE [LARGE SCALE GENOMIC DNA]</scope>
    <source>
        <strain evidence="1 3">DSM 103679</strain>
    </source>
</reference>